<comment type="subcellular location">
    <subcellularLocation>
        <location evidence="1">Cell membrane</location>
        <topology evidence="1">Single-pass membrane protein</topology>
    </subcellularLocation>
</comment>
<evidence type="ECO:0000256" key="5">
    <source>
        <dbReference type="ARBA" id="ARBA00023136"/>
    </source>
</evidence>
<comment type="caution">
    <text evidence="6">The sequence shown here is derived from an EMBL/GenBank/DDBJ whole genome shotgun (WGS) entry which is preliminary data.</text>
</comment>
<keyword evidence="3" id="KW-0812">Transmembrane</keyword>
<evidence type="ECO:0000256" key="3">
    <source>
        <dbReference type="ARBA" id="ARBA00022692"/>
    </source>
</evidence>
<name>X1K8D5_9ZZZZ</name>
<reference evidence="6" key="1">
    <citation type="journal article" date="2014" name="Front. Microbiol.">
        <title>High frequency of phylogenetically diverse reductive dehalogenase-homologous genes in deep subseafloor sedimentary metagenomes.</title>
        <authorList>
            <person name="Kawai M."/>
            <person name="Futagami T."/>
            <person name="Toyoda A."/>
            <person name="Takaki Y."/>
            <person name="Nishi S."/>
            <person name="Hori S."/>
            <person name="Arai W."/>
            <person name="Tsubouchi T."/>
            <person name="Morono Y."/>
            <person name="Uchiyama I."/>
            <person name="Ito T."/>
            <person name="Fujiyama A."/>
            <person name="Inagaki F."/>
            <person name="Takami H."/>
        </authorList>
    </citation>
    <scope>NUCLEOTIDE SEQUENCE</scope>
    <source>
        <strain evidence="6">Expedition CK06-06</strain>
    </source>
</reference>
<dbReference type="PANTHER" id="PTHR30558">
    <property type="entry name" value="EXBD MEMBRANE COMPONENT OF PMF-DRIVEN MACROMOLECULE IMPORT SYSTEM"/>
    <property type="match status" value="1"/>
</dbReference>
<protein>
    <recommendedName>
        <fullName evidence="7">Biopolymer transport protein ExbD/TolR</fullName>
    </recommendedName>
</protein>
<organism evidence="6">
    <name type="scientific">marine sediment metagenome</name>
    <dbReference type="NCBI Taxonomy" id="412755"/>
    <lineage>
        <taxon>unclassified sequences</taxon>
        <taxon>metagenomes</taxon>
        <taxon>ecological metagenomes</taxon>
    </lineage>
</organism>
<dbReference type="PANTHER" id="PTHR30558:SF3">
    <property type="entry name" value="BIOPOLYMER TRANSPORT PROTEIN EXBD-RELATED"/>
    <property type="match status" value="1"/>
</dbReference>
<keyword evidence="5" id="KW-0472">Membrane</keyword>
<gene>
    <name evidence="6" type="ORF">S03H2_65398</name>
</gene>
<evidence type="ECO:0000256" key="1">
    <source>
        <dbReference type="ARBA" id="ARBA00004162"/>
    </source>
</evidence>
<sequence length="92" mass="10443">MRFVKKKEGAAGIPTGSMADIAFLLIMFFMVTTVFRAETGLELLLPESEMGRKLPNRGIVHIYVNVKERISIDDKYYDAEQVSIVMSKKMQV</sequence>
<keyword evidence="4" id="KW-1133">Transmembrane helix</keyword>
<evidence type="ECO:0000313" key="6">
    <source>
        <dbReference type="EMBL" id="GAH86479.1"/>
    </source>
</evidence>
<evidence type="ECO:0008006" key="7">
    <source>
        <dbReference type="Google" id="ProtNLM"/>
    </source>
</evidence>
<proteinExistence type="predicted"/>
<keyword evidence="2" id="KW-1003">Cell membrane</keyword>
<dbReference type="AlphaFoldDB" id="X1K8D5"/>
<dbReference type="GO" id="GO:0022857">
    <property type="term" value="F:transmembrane transporter activity"/>
    <property type="evidence" value="ECO:0007669"/>
    <property type="project" value="InterPro"/>
</dbReference>
<accession>X1K8D5</accession>
<dbReference type="EMBL" id="BARU01042579">
    <property type="protein sequence ID" value="GAH86479.1"/>
    <property type="molecule type" value="Genomic_DNA"/>
</dbReference>
<dbReference type="InterPro" id="IPR003400">
    <property type="entry name" value="ExbD"/>
</dbReference>
<dbReference type="Pfam" id="PF02472">
    <property type="entry name" value="ExbD"/>
    <property type="match status" value="1"/>
</dbReference>
<dbReference type="GO" id="GO:0005886">
    <property type="term" value="C:plasma membrane"/>
    <property type="evidence" value="ECO:0007669"/>
    <property type="project" value="UniProtKB-SubCell"/>
</dbReference>
<evidence type="ECO:0000256" key="2">
    <source>
        <dbReference type="ARBA" id="ARBA00022475"/>
    </source>
</evidence>
<evidence type="ECO:0000256" key="4">
    <source>
        <dbReference type="ARBA" id="ARBA00022989"/>
    </source>
</evidence>